<dbReference type="HOGENOM" id="CLU_791748_0_0_5"/>
<dbReference type="AlphaFoldDB" id="D8JQA4"/>
<reference evidence="2" key="1">
    <citation type="journal article" date="2011" name="J. Bacteriol.">
        <title>Genome sequences of eight morphologically diverse alphaproteobacteria.</title>
        <authorList>
            <consortium name="US DOE Joint Genome Institute"/>
            <person name="Brown P.J."/>
            <person name="Kysela D.T."/>
            <person name="Buechlein A."/>
            <person name="Hemmerich C."/>
            <person name="Brun Y.V."/>
        </authorList>
    </citation>
    <scope>NUCLEOTIDE SEQUENCE [LARGE SCALE GENOMIC DNA]</scope>
    <source>
        <strain evidence="2">ATCC 51888 / DSM 1869 / NCIB 11706 / TK 0415</strain>
    </source>
</reference>
<accession>D8JQA4</accession>
<dbReference type="Gene3D" id="3.60.60.10">
    <property type="entry name" value="Penicillin V Acylase, Chain A"/>
    <property type="match status" value="1"/>
</dbReference>
<dbReference type="Proteomes" id="UP000002033">
    <property type="component" value="Chromosome"/>
</dbReference>
<dbReference type="KEGG" id="hdn:Hden_0200"/>
<gene>
    <name evidence="1" type="ordered locus">Hden_0200</name>
</gene>
<sequence>MQAQLQHDAAAIRARGPSLNEIPVLDTGRDFPLATLRAFEDRTHALLDAASRRYPRSALTALDKVSRAWLARWNNRHLPEIDEIARTLGRPGAYFFSVNYEWACTCRAAPSPDGRSARLVRVLDWKAPGLGANLVCAKVTGADAGPFSLLTWPGYTGVLQVMAPGRFSAAINQPPMRKATGLFYLDWAANRRRVWHMPHPTPAHLLRKVAEEARDFAEARRMLIDEPISTPAIFTLAGLAPSETTVIERTENDARARDGAHVAANHWETPDWHGHPRGDQSTDRACLMRDVDTSFDPEFRWLTPPILNDKTRLAMVADASEGRMIARGYEAAGPATTTLDLTWRPAA</sequence>
<dbReference type="RefSeq" id="WP_013214244.1">
    <property type="nucleotide sequence ID" value="NC_014313.1"/>
</dbReference>
<evidence type="ECO:0000313" key="1">
    <source>
        <dbReference type="EMBL" id="ADJ22025.1"/>
    </source>
</evidence>
<dbReference type="OrthoDB" id="7325338at2"/>
<keyword evidence="2" id="KW-1185">Reference proteome</keyword>
<dbReference type="EMBL" id="CP002083">
    <property type="protein sequence ID" value="ADJ22025.1"/>
    <property type="molecule type" value="Genomic_DNA"/>
</dbReference>
<name>D8JQA4_HYPDA</name>
<evidence type="ECO:0008006" key="3">
    <source>
        <dbReference type="Google" id="ProtNLM"/>
    </source>
</evidence>
<evidence type="ECO:0000313" key="2">
    <source>
        <dbReference type="Proteomes" id="UP000002033"/>
    </source>
</evidence>
<protein>
    <recommendedName>
        <fullName evidence="3">Peptidase C45 acyl-coenzyme A:6-aminopenicillanic acid acyl-transferase</fullName>
    </recommendedName>
</protein>
<dbReference type="GO" id="GO:0016810">
    <property type="term" value="F:hydrolase activity, acting on carbon-nitrogen (but not peptide) bonds"/>
    <property type="evidence" value="ECO:0007669"/>
    <property type="project" value="TreeGrafter"/>
</dbReference>
<dbReference type="PANTHER" id="PTHR28583">
    <property type="entry name" value="ACID AMIDASE"/>
    <property type="match status" value="1"/>
</dbReference>
<dbReference type="PANTHER" id="PTHR28583:SF1">
    <property type="entry name" value="ACID CERAMIDASE"/>
    <property type="match status" value="1"/>
</dbReference>
<dbReference type="STRING" id="582899.Hden_0200"/>
<proteinExistence type="predicted"/>
<dbReference type="eggNOG" id="COG3049">
    <property type="taxonomic scope" value="Bacteria"/>
</dbReference>
<organism evidence="1 2">
    <name type="scientific">Hyphomicrobium denitrificans (strain ATCC 51888 / DSM 1869 / NCIMB 11706 / TK 0415)</name>
    <dbReference type="NCBI Taxonomy" id="582899"/>
    <lineage>
        <taxon>Bacteria</taxon>
        <taxon>Pseudomonadati</taxon>
        <taxon>Pseudomonadota</taxon>
        <taxon>Alphaproteobacteria</taxon>
        <taxon>Hyphomicrobiales</taxon>
        <taxon>Hyphomicrobiaceae</taxon>
        <taxon>Hyphomicrobium</taxon>
    </lineage>
</organism>